<evidence type="ECO:0000256" key="1">
    <source>
        <dbReference type="SAM" id="MobiDB-lite"/>
    </source>
</evidence>
<gene>
    <name evidence="2" type="ORF">Tci_019465</name>
</gene>
<feature type="region of interest" description="Disordered" evidence="1">
    <location>
        <begin position="265"/>
        <end position="342"/>
    </location>
</feature>
<reference evidence="2" key="1">
    <citation type="journal article" date="2019" name="Sci. Rep.">
        <title>Draft genome of Tanacetum cinerariifolium, the natural source of mosquito coil.</title>
        <authorList>
            <person name="Yamashiro T."/>
            <person name="Shiraishi A."/>
            <person name="Satake H."/>
            <person name="Nakayama K."/>
        </authorList>
    </citation>
    <scope>NUCLEOTIDE SEQUENCE</scope>
</reference>
<dbReference type="AlphaFoldDB" id="A0A6L2KFK1"/>
<proteinExistence type="predicted"/>
<feature type="region of interest" description="Disordered" evidence="1">
    <location>
        <begin position="30"/>
        <end position="56"/>
    </location>
</feature>
<feature type="compositionally biased region" description="Polar residues" evidence="1">
    <location>
        <begin position="268"/>
        <end position="310"/>
    </location>
</feature>
<feature type="compositionally biased region" description="Polar residues" evidence="1">
    <location>
        <begin position="33"/>
        <end position="50"/>
    </location>
</feature>
<name>A0A6L2KFK1_TANCI</name>
<comment type="caution">
    <text evidence="2">The sequence shown here is derived from an EMBL/GenBank/DDBJ whole genome shotgun (WGS) entry which is preliminary data.</text>
</comment>
<protein>
    <submittedName>
        <fullName evidence="2">Ribonuclease H-like domain-containing protein</fullName>
    </submittedName>
</protein>
<accession>A0A6L2KFK1</accession>
<organism evidence="2">
    <name type="scientific">Tanacetum cinerariifolium</name>
    <name type="common">Dalmatian daisy</name>
    <name type="synonym">Chrysanthemum cinerariifolium</name>
    <dbReference type="NCBI Taxonomy" id="118510"/>
    <lineage>
        <taxon>Eukaryota</taxon>
        <taxon>Viridiplantae</taxon>
        <taxon>Streptophyta</taxon>
        <taxon>Embryophyta</taxon>
        <taxon>Tracheophyta</taxon>
        <taxon>Spermatophyta</taxon>
        <taxon>Magnoliopsida</taxon>
        <taxon>eudicotyledons</taxon>
        <taxon>Gunneridae</taxon>
        <taxon>Pentapetalae</taxon>
        <taxon>asterids</taxon>
        <taxon>campanulids</taxon>
        <taxon>Asterales</taxon>
        <taxon>Asteraceae</taxon>
        <taxon>Asteroideae</taxon>
        <taxon>Anthemideae</taxon>
        <taxon>Anthemidinae</taxon>
        <taxon>Tanacetum</taxon>
    </lineage>
</organism>
<sequence length="449" mass="50360">MWKLRIEQYFQVQDYALWNVIENGNSFKPVPPTTTNADGTYTSTIPGSVTTEEKAQKKNDVKARSMLLMAIPIEHLLTFSQYKDAKTLFEAIQARFSGNNATKKTQKTLLNFNALGIHTVSTPVSTVSSYDNTANLSDATVYAFLSNQPNGYQLVHEYLEQIHVDDLEEMDLKWQLALLSMRARRIAHNDYLKHTQEETVTLREIVKNERLLNPLNTSLDYACKYTKRIQELLIILKQTCPCINDLGTKLMAVTPINNNKRIRFTEHIPSSGNTPIKTPSSTNVVSNKPVLSSTGVTLPTSASGSHPQGNTKKDRIQQTQSRAKKNKLEDHPRNIRPSLHNKKSVVNTKSISSVSNSKLNVNSDLKYATCDGCLFSDNHDSCVLEFINSVNAHVKSKSTKKPVNKKIWKPTGKVFTTIGHKWRPTGRTFTLVGNVCPLTRITTTAIVPF</sequence>
<evidence type="ECO:0000313" key="2">
    <source>
        <dbReference type="EMBL" id="GEU47487.1"/>
    </source>
</evidence>
<dbReference type="EMBL" id="BKCJ010002278">
    <property type="protein sequence ID" value="GEU47487.1"/>
    <property type="molecule type" value="Genomic_DNA"/>
</dbReference>